<evidence type="ECO:0000313" key="1">
    <source>
        <dbReference type="EMBL" id="KAI5649084.1"/>
    </source>
</evidence>
<evidence type="ECO:0000313" key="2">
    <source>
        <dbReference type="Proteomes" id="UP001060085"/>
    </source>
</evidence>
<dbReference type="EMBL" id="CM044708">
    <property type="protein sequence ID" value="KAI5649084.1"/>
    <property type="molecule type" value="Genomic_DNA"/>
</dbReference>
<comment type="caution">
    <text evidence="1">The sequence shown here is derived from an EMBL/GenBank/DDBJ whole genome shotgun (WGS) entry which is preliminary data.</text>
</comment>
<sequence>MAEPMVMDLDGGEEAKAVIDGADKKKHLKRKRGSSTVDPFLSLTPEEKSAKISSFREELRGLYDFYRELVWGKGNRNLEEFWGSNGKSNSNGDSTVAMLMEESGLPLSKLVDEIFEKVRGKFAGDSGGVNSPASVKSKVLMIGHRTHYGIMNLDADILEDESEATLWCWETKDLKLLSKSMRDMMKIRRTCRKKIQERITAVTAMITALEKLDTHRNSQQELVKASIRLSKVLGEADIRVIVDMAERTGDETAEKGTKGEDRLLLKQLEKNRRESEKERRRIEREQQKEKLQNEKEQKRLQDEAEREERRREKEESEKKRLLKRQQDEAEKEQRRKEKEEAEMKKQLSVQKQASLMERFLKKAKTASTAKNDESATDAKSDLYLKSDKEIPESVTLKMDSVLSKDDGIRTKEIWESHLNSWRRLGCSIRSNRIMHWGIRQKPKTELIKELKLTANRGLARDDEMSIEKLIDGWVGSGDGSTLSETSSRSPIPNSRNRARRKQLLQFDKSYRPAFYGVWPKKSQVVNARRPLAKDPELDYEIDSDEEWEEEEPGESLSDVDKDEEDENMEEGCSKGDDDEESEDGFFVPDGYLSENEGVEVDKANSSHLVEDELRSPVSKDVPQGEEDFRLRQIRYLRNLTEHALRKNQPLIISNFKHEKASLLFADNVNGVNKLEQMCLEAVSICVFPCVPSVEISISNDGEENQEACTSNSKASTTTLASTATLLDSDLPQIVSVIQSCSHGINKVVESLQEKFPSISKSQLRNKVREVSNFVDNRWQVKKDVLVKLGLTVSPEKGGGRTKSIATFFSKRCLPPSGKSIASPEISAQPSQKPVASTLPKPDSTV</sequence>
<reference evidence="2" key="1">
    <citation type="journal article" date="2023" name="Nat. Plants">
        <title>Single-cell RNA sequencing provides a high-resolution roadmap for understanding the multicellular compartmentation of specialized metabolism.</title>
        <authorList>
            <person name="Sun S."/>
            <person name="Shen X."/>
            <person name="Li Y."/>
            <person name="Li Y."/>
            <person name="Wang S."/>
            <person name="Li R."/>
            <person name="Zhang H."/>
            <person name="Shen G."/>
            <person name="Guo B."/>
            <person name="Wei J."/>
            <person name="Xu J."/>
            <person name="St-Pierre B."/>
            <person name="Chen S."/>
            <person name="Sun C."/>
        </authorList>
    </citation>
    <scope>NUCLEOTIDE SEQUENCE [LARGE SCALE GENOMIC DNA]</scope>
</reference>
<keyword evidence="2" id="KW-1185">Reference proteome</keyword>
<gene>
    <name evidence="1" type="ORF">M9H77_35089</name>
</gene>
<protein>
    <submittedName>
        <fullName evidence="1">Uncharacterized protein</fullName>
    </submittedName>
</protein>
<dbReference type="Proteomes" id="UP001060085">
    <property type="component" value="Linkage Group LG08"/>
</dbReference>
<proteinExistence type="predicted"/>
<accession>A0ACB9ZN16</accession>
<organism evidence="1 2">
    <name type="scientific">Catharanthus roseus</name>
    <name type="common">Madagascar periwinkle</name>
    <name type="synonym">Vinca rosea</name>
    <dbReference type="NCBI Taxonomy" id="4058"/>
    <lineage>
        <taxon>Eukaryota</taxon>
        <taxon>Viridiplantae</taxon>
        <taxon>Streptophyta</taxon>
        <taxon>Embryophyta</taxon>
        <taxon>Tracheophyta</taxon>
        <taxon>Spermatophyta</taxon>
        <taxon>Magnoliopsida</taxon>
        <taxon>eudicotyledons</taxon>
        <taxon>Gunneridae</taxon>
        <taxon>Pentapetalae</taxon>
        <taxon>asterids</taxon>
        <taxon>lamiids</taxon>
        <taxon>Gentianales</taxon>
        <taxon>Apocynaceae</taxon>
        <taxon>Rauvolfioideae</taxon>
        <taxon>Vinceae</taxon>
        <taxon>Catharanthinae</taxon>
        <taxon>Catharanthus</taxon>
    </lineage>
</organism>
<name>A0ACB9ZN16_CATRO</name>